<protein>
    <submittedName>
        <fullName evidence="2">Uncharacterized protein</fullName>
    </submittedName>
</protein>
<evidence type="ECO:0000313" key="3">
    <source>
        <dbReference type="Proteomes" id="UP000241890"/>
    </source>
</evidence>
<gene>
    <name evidence="2" type="ORF">FCC1311_090512</name>
</gene>
<sequence length="251" mass="28388">MALTRLDLDELLRFESQRAQDLATLLSGGDKLADQERQKCMLRERWRRQHEDLTLEKCSPEAMGRLDASVLQSLKQHVKASTGTRIEEGFEPLASSTRHRLADRANAGVLADLAASELSLAKDSLEMEALKIAERDACAQQVRAYEKRIGHHLRRAKLPPGWVLSEEETDDSASSGDTRVEDGRANRNRYLNLKSGQLVDKHPNLTKLDELKMKARRGADRALQMRLEELDALKAAIRMQHVALVEQTMRM</sequence>
<proteinExistence type="predicted"/>
<organism evidence="2 3">
    <name type="scientific">Hondaea fermentalgiana</name>
    <dbReference type="NCBI Taxonomy" id="2315210"/>
    <lineage>
        <taxon>Eukaryota</taxon>
        <taxon>Sar</taxon>
        <taxon>Stramenopiles</taxon>
        <taxon>Bigyra</taxon>
        <taxon>Labyrinthulomycetes</taxon>
        <taxon>Thraustochytrida</taxon>
        <taxon>Thraustochytriidae</taxon>
        <taxon>Hondaea</taxon>
    </lineage>
</organism>
<accession>A0A2R5GPM0</accession>
<dbReference type="InParanoid" id="A0A2R5GPM0"/>
<name>A0A2R5GPM0_9STRA</name>
<dbReference type="Proteomes" id="UP000241890">
    <property type="component" value="Unassembled WGS sequence"/>
</dbReference>
<keyword evidence="3" id="KW-1185">Reference proteome</keyword>
<feature type="region of interest" description="Disordered" evidence="1">
    <location>
        <begin position="164"/>
        <end position="186"/>
    </location>
</feature>
<dbReference type="AlphaFoldDB" id="A0A2R5GPM0"/>
<evidence type="ECO:0000256" key="1">
    <source>
        <dbReference type="SAM" id="MobiDB-lite"/>
    </source>
</evidence>
<dbReference type="EMBL" id="BEYU01000132">
    <property type="protein sequence ID" value="GBG32826.1"/>
    <property type="molecule type" value="Genomic_DNA"/>
</dbReference>
<evidence type="ECO:0000313" key="2">
    <source>
        <dbReference type="EMBL" id="GBG32826.1"/>
    </source>
</evidence>
<reference evidence="2 3" key="1">
    <citation type="submission" date="2017-12" db="EMBL/GenBank/DDBJ databases">
        <title>Sequencing, de novo assembly and annotation of complete genome of a new Thraustochytrid species, strain FCC1311.</title>
        <authorList>
            <person name="Sedici K."/>
            <person name="Godart F."/>
            <person name="Aiese Cigliano R."/>
            <person name="Sanseverino W."/>
            <person name="Barakat M."/>
            <person name="Ortet P."/>
            <person name="Marechal E."/>
            <person name="Cagnac O."/>
            <person name="Amato A."/>
        </authorList>
    </citation>
    <scope>NUCLEOTIDE SEQUENCE [LARGE SCALE GENOMIC DNA]</scope>
</reference>
<comment type="caution">
    <text evidence="2">The sequence shown here is derived from an EMBL/GenBank/DDBJ whole genome shotgun (WGS) entry which is preliminary data.</text>
</comment>